<sequence length="149" mass="16417">VELGAVLRALEIFSEEPLNTVSDSEYVVNAVGRIPLSLLKEINQKELFMMFLNLNTSLECRQFPVFIVHMHSHTSLPGPLVEGNAVADSFTAAVLTLDYARASHSFFHQNAAGLSKQFKIPLAQAKDIVQACPDCQRLTPLPKQEGINP</sequence>
<dbReference type="Proteomes" id="UP000568556">
    <property type="component" value="Unassembled WGS sequence"/>
</dbReference>
<dbReference type="InterPro" id="IPR002156">
    <property type="entry name" value="RNaseH_domain"/>
</dbReference>
<evidence type="ECO:0000313" key="11">
    <source>
        <dbReference type="EMBL" id="NXL69096.1"/>
    </source>
</evidence>
<evidence type="ECO:0000259" key="10">
    <source>
        <dbReference type="PROSITE" id="PS50879"/>
    </source>
</evidence>
<reference evidence="11 12" key="1">
    <citation type="submission" date="2019-09" db="EMBL/GenBank/DDBJ databases">
        <title>Bird 10,000 Genomes (B10K) Project - Family phase.</title>
        <authorList>
            <person name="Zhang G."/>
        </authorList>
    </citation>
    <scope>NUCLEOTIDE SEQUENCE [LARGE SCALE GENOMIC DNA]</scope>
    <source>
        <strain evidence="11">B10K-DU-008-62</strain>
        <tissue evidence="11">Mixed tissue sample</tissue>
    </source>
</reference>
<dbReference type="Gene3D" id="1.10.10.200">
    <property type="match status" value="1"/>
</dbReference>
<evidence type="ECO:0000259" key="9">
    <source>
        <dbReference type="PROSITE" id="PS50876"/>
    </source>
</evidence>
<evidence type="ECO:0000256" key="2">
    <source>
        <dbReference type="ARBA" id="ARBA00022695"/>
    </source>
</evidence>
<evidence type="ECO:0000313" key="12">
    <source>
        <dbReference type="Proteomes" id="UP000568556"/>
    </source>
</evidence>
<dbReference type="AlphaFoldDB" id="A0A7L0UPS6"/>
<keyword evidence="5" id="KW-0255">Endonuclease</keyword>
<keyword evidence="1" id="KW-0808">Transferase</keyword>
<dbReference type="PANTHER" id="PTHR41694:SF3">
    <property type="entry name" value="RNA-DIRECTED DNA POLYMERASE-RELATED"/>
    <property type="match status" value="1"/>
</dbReference>
<dbReference type="EMBL" id="VXAQ01006954">
    <property type="protein sequence ID" value="NXL69096.1"/>
    <property type="molecule type" value="Genomic_DNA"/>
</dbReference>
<comment type="caution">
    <text evidence="11">The sequence shown here is derived from an EMBL/GenBank/DDBJ whole genome shotgun (WGS) entry which is preliminary data.</text>
</comment>
<dbReference type="PANTHER" id="PTHR41694">
    <property type="entry name" value="ENDOGENOUS RETROVIRUS GROUP K MEMBER POL PROTEIN"/>
    <property type="match status" value="1"/>
</dbReference>
<protein>
    <submittedName>
        <fullName evidence="11">POK6 protein</fullName>
    </submittedName>
</protein>
<dbReference type="Pfam" id="PF02022">
    <property type="entry name" value="Integrase_Zn"/>
    <property type="match status" value="1"/>
</dbReference>
<evidence type="ECO:0000256" key="6">
    <source>
        <dbReference type="ARBA" id="ARBA00022801"/>
    </source>
</evidence>
<feature type="non-terminal residue" evidence="11">
    <location>
        <position position="149"/>
    </location>
</feature>
<accession>A0A7L0UPS6</accession>
<evidence type="ECO:0000256" key="7">
    <source>
        <dbReference type="ARBA" id="ARBA00022918"/>
    </source>
</evidence>
<gene>
    <name evidence="11" type="primary">Ervk6_1</name>
    <name evidence="11" type="ORF">CHOACU_R14946</name>
</gene>
<dbReference type="OrthoDB" id="9395371at2759"/>
<dbReference type="Pfam" id="PF00075">
    <property type="entry name" value="RNase_H"/>
    <property type="match status" value="1"/>
</dbReference>
<keyword evidence="12" id="KW-1185">Reference proteome</keyword>
<dbReference type="GO" id="GO:0004523">
    <property type="term" value="F:RNA-DNA hybrid ribonuclease activity"/>
    <property type="evidence" value="ECO:0007669"/>
    <property type="project" value="InterPro"/>
</dbReference>
<evidence type="ECO:0000256" key="3">
    <source>
        <dbReference type="ARBA" id="ARBA00022722"/>
    </source>
</evidence>
<dbReference type="GO" id="GO:0008270">
    <property type="term" value="F:zinc ion binding"/>
    <property type="evidence" value="ECO:0007669"/>
    <property type="project" value="UniProtKB-KW"/>
</dbReference>
<dbReference type="SUPFAM" id="SSF53098">
    <property type="entry name" value="Ribonuclease H-like"/>
    <property type="match status" value="1"/>
</dbReference>
<keyword evidence="8" id="KW-0863">Zinc-finger</keyword>
<dbReference type="InterPro" id="IPR003308">
    <property type="entry name" value="Integrase_Zn-bd_dom_N"/>
</dbReference>
<dbReference type="InterPro" id="IPR017856">
    <property type="entry name" value="Integrase-like_N"/>
</dbReference>
<dbReference type="InterPro" id="IPR012337">
    <property type="entry name" value="RNaseH-like_sf"/>
</dbReference>
<evidence type="ECO:0000256" key="5">
    <source>
        <dbReference type="ARBA" id="ARBA00022759"/>
    </source>
</evidence>
<keyword evidence="2" id="KW-0548">Nucleotidyltransferase</keyword>
<keyword evidence="8" id="KW-0862">Zinc</keyword>
<proteinExistence type="predicted"/>
<dbReference type="GO" id="GO:0003964">
    <property type="term" value="F:RNA-directed DNA polymerase activity"/>
    <property type="evidence" value="ECO:0007669"/>
    <property type="project" value="UniProtKB-KW"/>
</dbReference>
<evidence type="ECO:0000256" key="4">
    <source>
        <dbReference type="ARBA" id="ARBA00022723"/>
    </source>
</evidence>
<keyword evidence="7" id="KW-0695">RNA-directed DNA polymerase</keyword>
<evidence type="ECO:0000256" key="8">
    <source>
        <dbReference type="PROSITE-ProRule" id="PRU00450"/>
    </source>
</evidence>
<feature type="domain" description="Integrase-type" evidence="9">
    <location>
        <begin position="95"/>
        <end position="136"/>
    </location>
</feature>
<dbReference type="GO" id="GO:0035613">
    <property type="term" value="F:RNA stem-loop binding"/>
    <property type="evidence" value="ECO:0007669"/>
    <property type="project" value="TreeGrafter"/>
</dbReference>
<dbReference type="PROSITE" id="PS50879">
    <property type="entry name" value="RNASE_H_1"/>
    <property type="match status" value="1"/>
</dbReference>
<name>A0A7L0UPS6_CHOAC</name>
<keyword evidence="4" id="KW-0479">Metal-binding</keyword>
<dbReference type="SUPFAM" id="SSF46919">
    <property type="entry name" value="N-terminal Zn binding domain of HIV integrase"/>
    <property type="match status" value="1"/>
</dbReference>
<dbReference type="PROSITE" id="PS50876">
    <property type="entry name" value="ZF_INTEGRASE"/>
    <property type="match status" value="1"/>
</dbReference>
<dbReference type="Gene3D" id="3.30.420.10">
    <property type="entry name" value="Ribonuclease H-like superfamily/Ribonuclease H"/>
    <property type="match status" value="1"/>
</dbReference>
<dbReference type="InterPro" id="IPR036397">
    <property type="entry name" value="RNaseH_sf"/>
</dbReference>
<organism evidence="11 12">
    <name type="scientific">Chordeiles acutipennis</name>
    <name type="common">Lesser nighthawk</name>
    <name type="synonym">Caprimulgus acutipennis</name>
    <dbReference type="NCBI Taxonomy" id="118183"/>
    <lineage>
        <taxon>Eukaryota</taxon>
        <taxon>Metazoa</taxon>
        <taxon>Chordata</taxon>
        <taxon>Craniata</taxon>
        <taxon>Vertebrata</taxon>
        <taxon>Euteleostomi</taxon>
        <taxon>Archelosauria</taxon>
        <taxon>Archosauria</taxon>
        <taxon>Dinosauria</taxon>
        <taxon>Saurischia</taxon>
        <taxon>Theropoda</taxon>
        <taxon>Coelurosauria</taxon>
        <taxon>Aves</taxon>
        <taxon>Neognathae</taxon>
        <taxon>Neoaves</taxon>
        <taxon>Strisores</taxon>
        <taxon>Caprimulgiformes</taxon>
        <taxon>Caprimulgidae</taxon>
        <taxon>Chordeilinae</taxon>
        <taxon>Chordeiles</taxon>
    </lineage>
</organism>
<evidence type="ECO:0000256" key="1">
    <source>
        <dbReference type="ARBA" id="ARBA00022679"/>
    </source>
</evidence>
<feature type="non-terminal residue" evidence="11">
    <location>
        <position position="1"/>
    </location>
</feature>
<feature type="domain" description="RNase H type-1" evidence="10">
    <location>
        <begin position="1"/>
        <end position="96"/>
    </location>
</feature>
<keyword evidence="3" id="KW-0540">Nuclease</keyword>
<keyword evidence="6" id="KW-0378">Hydrolase</keyword>